<organism evidence="5 6">
    <name type="scientific">Mesorhabditis spiculigera</name>
    <dbReference type="NCBI Taxonomy" id="96644"/>
    <lineage>
        <taxon>Eukaryota</taxon>
        <taxon>Metazoa</taxon>
        <taxon>Ecdysozoa</taxon>
        <taxon>Nematoda</taxon>
        <taxon>Chromadorea</taxon>
        <taxon>Rhabditida</taxon>
        <taxon>Rhabditina</taxon>
        <taxon>Rhabditomorpha</taxon>
        <taxon>Rhabditoidea</taxon>
        <taxon>Rhabditidae</taxon>
        <taxon>Mesorhabditinae</taxon>
        <taxon>Mesorhabditis</taxon>
    </lineage>
</organism>
<dbReference type="Pfam" id="PF01564">
    <property type="entry name" value="Spermine_synth"/>
    <property type="match status" value="1"/>
</dbReference>
<keyword evidence="3" id="KW-0808">Transferase</keyword>
<evidence type="ECO:0000256" key="3">
    <source>
        <dbReference type="ARBA" id="ARBA00022679"/>
    </source>
</evidence>
<evidence type="ECO:0000256" key="2">
    <source>
        <dbReference type="ARBA" id="ARBA00022603"/>
    </source>
</evidence>
<dbReference type="Proteomes" id="UP001177023">
    <property type="component" value="Unassembled WGS sequence"/>
</dbReference>
<dbReference type="SUPFAM" id="SSF53335">
    <property type="entry name" value="S-adenosyl-L-methionine-dependent methyltransferases"/>
    <property type="match status" value="1"/>
</dbReference>
<dbReference type="NCBIfam" id="NF037959">
    <property type="entry name" value="MFS_SpdSyn"/>
    <property type="match status" value="1"/>
</dbReference>
<evidence type="ECO:0000256" key="4">
    <source>
        <dbReference type="SAM" id="Phobius"/>
    </source>
</evidence>
<dbReference type="GO" id="GO:0008168">
    <property type="term" value="F:methyltransferase activity"/>
    <property type="evidence" value="ECO:0007669"/>
    <property type="project" value="UniProtKB-KW"/>
</dbReference>
<feature type="transmembrane region" description="Helical" evidence="4">
    <location>
        <begin position="40"/>
        <end position="58"/>
    </location>
</feature>
<dbReference type="InterPro" id="IPR029063">
    <property type="entry name" value="SAM-dependent_MTases_sf"/>
</dbReference>
<feature type="non-terminal residue" evidence="5">
    <location>
        <position position="433"/>
    </location>
</feature>
<proteinExistence type="inferred from homology"/>
<dbReference type="InterPro" id="IPR051419">
    <property type="entry name" value="Lys/N-term_MeTrsfase_sf"/>
</dbReference>
<evidence type="ECO:0000313" key="5">
    <source>
        <dbReference type="EMBL" id="CAJ0567263.1"/>
    </source>
</evidence>
<protein>
    <recommendedName>
        <fullName evidence="7">Spermidine synthase</fullName>
    </recommendedName>
</protein>
<dbReference type="GO" id="GO:0032259">
    <property type="term" value="P:methylation"/>
    <property type="evidence" value="ECO:0007669"/>
    <property type="project" value="UniProtKB-KW"/>
</dbReference>
<accession>A0AA36FUB5</accession>
<keyword evidence="6" id="KW-1185">Reference proteome</keyword>
<dbReference type="Gene3D" id="3.40.50.150">
    <property type="entry name" value="Vaccinia Virus protein VP39"/>
    <property type="match status" value="1"/>
</dbReference>
<feature type="transmembrane region" description="Helical" evidence="4">
    <location>
        <begin position="70"/>
        <end position="88"/>
    </location>
</feature>
<comment type="similarity">
    <text evidence="1">Belongs to the methyltransferase superfamily.</text>
</comment>
<dbReference type="PANTHER" id="PTHR12176:SF59">
    <property type="entry name" value="METHYLTRANSFERASE DOMAIN-CONTAINING PROTEIN-RELATED"/>
    <property type="match status" value="1"/>
</dbReference>
<keyword evidence="4" id="KW-1133">Transmembrane helix</keyword>
<evidence type="ECO:0008006" key="7">
    <source>
        <dbReference type="Google" id="ProtNLM"/>
    </source>
</evidence>
<keyword evidence="4" id="KW-0812">Transmembrane</keyword>
<keyword evidence="2" id="KW-0489">Methyltransferase</keyword>
<dbReference type="PANTHER" id="PTHR12176">
    <property type="entry name" value="SAM-DEPENDENT METHYLTRANSFERASE SUPERFAMILY PROTEIN"/>
    <property type="match status" value="1"/>
</dbReference>
<dbReference type="EMBL" id="CATQJA010001440">
    <property type="protein sequence ID" value="CAJ0567263.1"/>
    <property type="molecule type" value="Genomic_DNA"/>
</dbReference>
<name>A0AA36FUB5_9BILA</name>
<comment type="caution">
    <text evidence="5">The sequence shown here is derived from an EMBL/GenBank/DDBJ whole genome shotgun (WGS) entry which is preliminary data.</text>
</comment>
<keyword evidence="4" id="KW-0472">Membrane</keyword>
<dbReference type="AlphaFoldDB" id="A0AA36FUB5"/>
<evidence type="ECO:0000313" key="6">
    <source>
        <dbReference type="Proteomes" id="UP001177023"/>
    </source>
</evidence>
<reference evidence="5" key="1">
    <citation type="submission" date="2023-06" db="EMBL/GenBank/DDBJ databases">
        <authorList>
            <person name="Delattre M."/>
        </authorList>
    </citation>
    <scope>NUCLEOTIDE SEQUENCE</scope>
    <source>
        <strain evidence="5">AF72</strain>
    </source>
</reference>
<gene>
    <name evidence="5" type="ORF">MSPICULIGERA_LOCUS5820</name>
</gene>
<sequence>MDSWFANENHIRDWLNCTPHSQVVLRVGLRYNSVHHGRPYYIMWSAVYIVNAFGTSTVKATRRQGSRWRYDRIFIGIILCCLGVYGLYDSDMLIDSYLKAYWWLMEGVEIDYQVEDIASRDAVENQLGLRQSTIEEQCSKTTGRCWRVVDRLIEDNLGSYAERCLFMQGFEDESDSSIRIIPPAGTSSLAEIFSSSDSRFWQIDHTQITAQYVAALAIAPFVFGTFKMDDKKEKRSLLEIGLGGGTYAGFMRHHRPNLNITSVELDETVIYLADKWFGFKQSPLLHVHAADGIVFVEKAARRGEAWDVVLVDACDGSQIIPCPAHVFLNDVFMADVRKVVKDQGLLIVNILDLHENAANIAGVSKQFASHFPTCATLHMNYEINVILVCLPYQIGDADAQLRFFESRIPHVVEQLGLKKLLPHVVISAPYSSR</sequence>
<evidence type="ECO:0000256" key="1">
    <source>
        <dbReference type="ARBA" id="ARBA00008361"/>
    </source>
</evidence>